<dbReference type="EMBL" id="JBHSWI010000001">
    <property type="protein sequence ID" value="MFC6646607.1"/>
    <property type="molecule type" value="Genomic_DNA"/>
</dbReference>
<dbReference type="InterPro" id="IPR037523">
    <property type="entry name" value="VOC_core"/>
</dbReference>
<dbReference type="Pfam" id="PF00903">
    <property type="entry name" value="Glyoxalase"/>
    <property type="match status" value="1"/>
</dbReference>
<dbReference type="RefSeq" id="WP_263370264.1">
    <property type="nucleotide sequence ID" value="NZ_JAGSYD010000001.1"/>
</dbReference>
<dbReference type="Gene3D" id="3.10.180.10">
    <property type="entry name" value="2,3-Dihydroxybiphenyl 1,2-Dioxygenase, domain 1"/>
    <property type="match status" value="2"/>
</dbReference>
<name>A0ABW1ZB13_9BACT</name>
<gene>
    <name evidence="2" type="ORF">ACFQBQ_13635</name>
</gene>
<organism evidence="2 3">
    <name type="scientific">Granulicella cerasi</name>
    <dbReference type="NCBI Taxonomy" id="741063"/>
    <lineage>
        <taxon>Bacteria</taxon>
        <taxon>Pseudomonadati</taxon>
        <taxon>Acidobacteriota</taxon>
        <taxon>Terriglobia</taxon>
        <taxon>Terriglobales</taxon>
        <taxon>Acidobacteriaceae</taxon>
        <taxon>Granulicella</taxon>
    </lineage>
</organism>
<dbReference type="PANTHER" id="PTHR36110">
    <property type="entry name" value="RING-CLEAVING DIOXYGENASE MHQE-RELATED"/>
    <property type="match status" value="1"/>
</dbReference>
<sequence length="323" mass="35428">MNPIVGLHHVTAIASDPQQNLDFYTEVLGLRLVKRTVNFDDPGTYHFYFGDDTGTPGTVLTFFPWPHARRGSAGAGEVTHTAFSIPANAVEYWHQRLTEKGVLVERSGKRFDGAEDVLTLADPDGMKLELVAIADAPELTGSRYADVPQEYAIRGFFGVTMLHLELAPSEGALNLLGFVRTAEEGNRFRFRSPDGAVLGNQLDIVVDPNAGYGRSGAGSVHHIAFRATDDASEVAWQQKIGTALSVTPVLDRQYFHSVYFREPGGVLYELATDNPGFLYDEDAATLGEMLKLPTWIEPQRELVEARVLPITMSQSSTTAKEAE</sequence>
<dbReference type="PROSITE" id="PS51819">
    <property type="entry name" value="VOC"/>
    <property type="match status" value="2"/>
</dbReference>
<keyword evidence="3" id="KW-1185">Reference proteome</keyword>
<evidence type="ECO:0000313" key="2">
    <source>
        <dbReference type="EMBL" id="MFC6646607.1"/>
    </source>
</evidence>
<proteinExistence type="predicted"/>
<dbReference type="Proteomes" id="UP001596391">
    <property type="component" value="Unassembled WGS sequence"/>
</dbReference>
<dbReference type="PANTHER" id="PTHR36110:SF2">
    <property type="entry name" value="RING-CLEAVING DIOXYGENASE MHQE-RELATED"/>
    <property type="match status" value="1"/>
</dbReference>
<dbReference type="InterPro" id="IPR052537">
    <property type="entry name" value="Extradiol_RC_dioxygenase"/>
</dbReference>
<dbReference type="InterPro" id="IPR004360">
    <property type="entry name" value="Glyas_Fos-R_dOase_dom"/>
</dbReference>
<evidence type="ECO:0000259" key="1">
    <source>
        <dbReference type="PROSITE" id="PS51819"/>
    </source>
</evidence>
<reference evidence="3" key="1">
    <citation type="journal article" date="2019" name="Int. J. Syst. Evol. Microbiol.">
        <title>The Global Catalogue of Microorganisms (GCM) 10K type strain sequencing project: providing services to taxonomists for standard genome sequencing and annotation.</title>
        <authorList>
            <consortium name="The Broad Institute Genomics Platform"/>
            <consortium name="The Broad Institute Genome Sequencing Center for Infectious Disease"/>
            <person name="Wu L."/>
            <person name="Ma J."/>
        </authorList>
    </citation>
    <scope>NUCLEOTIDE SEQUENCE [LARGE SCALE GENOMIC DNA]</scope>
    <source>
        <strain evidence="3">CGMCC 1.16026</strain>
    </source>
</reference>
<accession>A0ABW1ZB13</accession>
<protein>
    <submittedName>
        <fullName evidence="2">VOC family protein</fullName>
    </submittedName>
</protein>
<dbReference type="InterPro" id="IPR029068">
    <property type="entry name" value="Glyas_Bleomycin-R_OHBP_Dase"/>
</dbReference>
<feature type="domain" description="VOC" evidence="1">
    <location>
        <begin position="160"/>
        <end position="273"/>
    </location>
</feature>
<dbReference type="SUPFAM" id="SSF54593">
    <property type="entry name" value="Glyoxalase/Bleomycin resistance protein/Dihydroxybiphenyl dioxygenase"/>
    <property type="match status" value="1"/>
</dbReference>
<comment type="caution">
    <text evidence="2">The sequence shown here is derived from an EMBL/GenBank/DDBJ whole genome shotgun (WGS) entry which is preliminary data.</text>
</comment>
<evidence type="ECO:0000313" key="3">
    <source>
        <dbReference type="Proteomes" id="UP001596391"/>
    </source>
</evidence>
<feature type="domain" description="VOC" evidence="1">
    <location>
        <begin position="6"/>
        <end position="133"/>
    </location>
</feature>